<evidence type="ECO:0000313" key="3">
    <source>
        <dbReference type="EMBL" id="QCI65935.1"/>
    </source>
</evidence>
<evidence type="ECO:0000259" key="2">
    <source>
        <dbReference type="Pfam" id="PF05378"/>
    </source>
</evidence>
<name>A0A4D7B3V8_9HYPH</name>
<dbReference type="RefSeq" id="WP_136961381.1">
    <property type="nucleotide sequence ID" value="NZ_CP039690.1"/>
</dbReference>
<dbReference type="OrthoDB" id="7314499at2"/>
<keyword evidence="4" id="KW-1185">Reference proteome</keyword>
<dbReference type="InterPro" id="IPR043129">
    <property type="entry name" value="ATPase_NBD"/>
</dbReference>
<dbReference type="PANTHER" id="PTHR11365">
    <property type="entry name" value="5-OXOPROLINASE RELATED"/>
    <property type="match status" value="1"/>
</dbReference>
<dbReference type="GO" id="GO:0017168">
    <property type="term" value="F:5-oxoprolinase (ATP-hydrolyzing) activity"/>
    <property type="evidence" value="ECO:0007669"/>
    <property type="project" value="TreeGrafter"/>
</dbReference>
<dbReference type="PANTHER" id="PTHR11365:SF23">
    <property type="entry name" value="HYPOTHETICAL 5-OXOPROLINASE (EUROFUNG)-RELATED"/>
    <property type="match status" value="1"/>
</dbReference>
<dbReference type="InterPro" id="IPR008040">
    <property type="entry name" value="Hydant_A_N"/>
</dbReference>
<dbReference type="Pfam" id="PF01968">
    <property type="entry name" value="Hydantoinase_A"/>
    <property type="match status" value="1"/>
</dbReference>
<dbReference type="InterPro" id="IPR045079">
    <property type="entry name" value="Oxoprolinase-like"/>
</dbReference>
<feature type="domain" description="Hydantoinase/oxoprolinase N-terminal" evidence="2">
    <location>
        <begin position="12"/>
        <end position="184"/>
    </location>
</feature>
<accession>A0A4D7B3V8</accession>
<evidence type="ECO:0000313" key="4">
    <source>
        <dbReference type="Proteomes" id="UP000298781"/>
    </source>
</evidence>
<dbReference type="GO" id="GO:0005829">
    <property type="term" value="C:cytosol"/>
    <property type="evidence" value="ECO:0007669"/>
    <property type="project" value="TreeGrafter"/>
</dbReference>
<gene>
    <name evidence="3" type="ORF">E8M01_18000</name>
</gene>
<dbReference type="InterPro" id="IPR002821">
    <property type="entry name" value="Hydantoinase_A"/>
</dbReference>
<dbReference type="GO" id="GO:0006749">
    <property type="term" value="P:glutathione metabolic process"/>
    <property type="evidence" value="ECO:0007669"/>
    <property type="project" value="TreeGrafter"/>
</dbReference>
<dbReference type="SUPFAM" id="SSF53067">
    <property type="entry name" value="Actin-like ATPase domain"/>
    <property type="match status" value="1"/>
</dbReference>
<dbReference type="KEGG" id="pstg:E8M01_18000"/>
<dbReference type="EMBL" id="CP039690">
    <property type="protein sequence ID" value="QCI65935.1"/>
    <property type="molecule type" value="Genomic_DNA"/>
</dbReference>
<feature type="domain" description="Hydantoinase A/oxoprolinase" evidence="1">
    <location>
        <begin position="203"/>
        <end position="481"/>
    </location>
</feature>
<reference evidence="3 4" key="1">
    <citation type="submission" date="2019-04" db="EMBL/GenBank/DDBJ databases">
        <title>Phreatobacter aquaticus sp. nov.</title>
        <authorList>
            <person name="Choi A."/>
        </authorList>
    </citation>
    <scope>NUCLEOTIDE SEQUENCE [LARGE SCALE GENOMIC DNA]</scope>
    <source>
        <strain evidence="3 4">KCTC 52518</strain>
    </source>
</reference>
<evidence type="ECO:0000259" key="1">
    <source>
        <dbReference type="Pfam" id="PF01968"/>
    </source>
</evidence>
<sequence length="671" mass="69638">MADETRSGGWTVGIDIGGTFTDVVAVGPEGLRHAKTPTTPGDPLAGLEKAIAAVDLDWPSIGSLIHGTTLVTNMLVEAKLARVALITTAGFEDVLHIARASRDDLYSLDRPPRLASLVPPELTFGITERMDFRGEVIEALSEAEIARAVAFVRATRPEAVAVSLLHAYANPEHEARLGAALREVLAYVSLSHEVSPEAREYERTASTALNAAVMPRASAYVDRLLASVPETTAISLFHSAGGVAMPAVLRSAPLALALSGPAAGAIATADVCRKLGIETGLAFDMGGTTTDVCLVAHGRAEIATNRKLGGRPVRQPMIAIETVGAGGGSLVRLGAGGLTIGPDSAGSDPGPASYGLGGTEPTITDANVLLGYLDPARRLGGAITVDPAKARQALEPIAGRLGRPAGEVALGVLDVANAVMARALRRVTVQRGVDLRGATLVAFGGAGPMHAVSLARQIGISHVLVPEFSSGFSAFGCIAAPPLMAKQKTIRLDSENFDAARLDRERAGIRSDLSAALMRSGVRPEAIRHAEQLLIRYVGQSVAVEVPVGPDADLATIGRSFREVHQRTYGYATDEPFQIESLRIEASAPGADVLSTRHGATGTALPEAVSVLPCIFGPGGAVATPRHGRETLPIDVPVAGPAVIEDAWSTVVLPPGATCRRDTAGHLHVEV</sequence>
<organism evidence="3 4">
    <name type="scientific">Phreatobacter stygius</name>
    <dbReference type="NCBI Taxonomy" id="1940610"/>
    <lineage>
        <taxon>Bacteria</taxon>
        <taxon>Pseudomonadati</taxon>
        <taxon>Pseudomonadota</taxon>
        <taxon>Alphaproteobacteria</taxon>
        <taxon>Hyphomicrobiales</taxon>
        <taxon>Phreatobacteraceae</taxon>
        <taxon>Phreatobacter</taxon>
    </lineage>
</organism>
<protein>
    <submittedName>
        <fullName evidence="3">Hydantoinase/oxoprolinase family protein</fullName>
    </submittedName>
</protein>
<proteinExistence type="predicted"/>
<dbReference type="Proteomes" id="UP000298781">
    <property type="component" value="Chromosome"/>
</dbReference>
<dbReference type="AlphaFoldDB" id="A0A4D7B3V8"/>
<dbReference type="Pfam" id="PF05378">
    <property type="entry name" value="Hydant_A_N"/>
    <property type="match status" value="1"/>
</dbReference>